<dbReference type="Gene3D" id="1.10.10.60">
    <property type="entry name" value="Homeodomain-like"/>
    <property type="match status" value="2"/>
</dbReference>
<dbReference type="AlphaFoldDB" id="A0AAV3F4J4"/>
<dbReference type="SUPFAM" id="SSF46689">
    <property type="entry name" value="Homeodomain-like"/>
    <property type="match status" value="1"/>
</dbReference>
<dbReference type="PROSITE" id="PS01124">
    <property type="entry name" value="HTH_ARAC_FAMILY_2"/>
    <property type="match status" value="1"/>
</dbReference>
<protein>
    <recommendedName>
        <fullName evidence="4">HTH araC/xylS-type domain-containing protein</fullName>
    </recommendedName>
</protein>
<accession>A0AAV3F4J4</accession>
<dbReference type="PROSITE" id="PS00041">
    <property type="entry name" value="HTH_ARAC_FAMILY_1"/>
    <property type="match status" value="1"/>
</dbReference>
<reference evidence="5 6" key="1">
    <citation type="submission" date="2011-11" db="EMBL/GenBank/DDBJ databases">
        <title>The Genome Sequence of Myroides odoratimimus CIP 101113.</title>
        <authorList>
            <person name="Earl A."/>
            <person name="Ward D."/>
            <person name="Feldgarden M."/>
            <person name="Gevers D."/>
            <person name="Huys G."/>
            <person name="Young S.K."/>
            <person name="Zeng Q."/>
            <person name="Gargeya S."/>
            <person name="Fitzgerald M."/>
            <person name="Haas B."/>
            <person name="Abouelleil A."/>
            <person name="Alvarado L."/>
            <person name="Arachchi H.M."/>
            <person name="Berlin A."/>
            <person name="Brown A."/>
            <person name="Chapman S.B."/>
            <person name="Chen Z."/>
            <person name="Dunbar C."/>
            <person name="Freedman E."/>
            <person name="Gearin G."/>
            <person name="Goldberg J."/>
            <person name="Griggs A."/>
            <person name="Gujja S."/>
            <person name="Heiman D."/>
            <person name="Howarth C."/>
            <person name="Larson L."/>
            <person name="Lui A."/>
            <person name="MacDonald P.J.P."/>
            <person name="Montmayeur A."/>
            <person name="Murphy C."/>
            <person name="Neiman D."/>
            <person name="Pearson M."/>
            <person name="Priest M."/>
            <person name="Roberts A."/>
            <person name="Saif S."/>
            <person name="Shea T."/>
            <person name="Shenoy N."/>
            <person name="Sisk P."/>
            <person name="Stolte C."/>
            <person name="Sykes S."/>
            <person name="Wortman J."/>
            <person name="Nusbaum C."/>
            <person name="Birren B."/>
        </authorList>
    </citation>
    <scope>NUCLEOTIDE SEQUENCE [LARGE SCALE GENOMIC DNA]</scope>
    <source>
        <strain evidence="5 6">CIP 101113</strain>
    </source>
</reference>
<dbReference type="PANTHER" id="PTHR43280">
    <property type="entry name" value="ARAC-FAMILY TRANSCRIPTIONAL REGULATOR"/>
    <property type="match status" value="1"/>
</dbReference>
<evidence type="ECO:0000313" key="5">
    <source>
        <dbReference type="EMBL" id="EHO12723.1"/>
    </source>
</evidence>
<gene>
    <name evidence="5" type="ORF">HMPREF9715_01878</name>
</gene>
<dbReference type="RefSeq" id="WP_006263574.1">
    <property type="nucleotide sequence ID" value="NZ_JH590837.1"/>
</dbReference>
<name>A0AAV3F4J4_9FLAO</name>
<dbReference type="SMART" id="SM00342">
    <property type="entry name" value="HTH_ARAC"/>
    <property type="match status" value="1"/>
</dbReference>
<dbReference type="InterPro" id="IPR009057">
    <property type="entry name" value="Homeodomain-like_sf"/>
</dbReference>
<evidence type="ECO:0000256" key="3">
    <source>
        <dbReference type="ARBA" id="ARBA00023163"/>
    </source>
</evidence>
<sequence length="307" mass="36394">MSIKINKERFQAFLEALDDLAKGNYTKRLSSNIENDCFSNAETVFNILAEEYENKFKYFITLQPTLGYEYITSCIIKISPEGRILDMSLIKAKDNILDKIDFIDNYLLDLVSEQDQEKWLKNFLIFLQTPTKRTSFSLELLIKGESIKGYCGFHYMGQSREIWMSFAIVNPIFETEKIEENTPDYTKIREIKFSDKQKIQQIHAILCNKEYDRIYTIDELIEQFQINKNVFQKGFKAMYNQTFYSFYLEQRIKYAKQLLIYSNLSINNIAHKCGFTDYSNFFRNFQKATNHNPAEFRKKYSKGLNTE</sequence>
<evidence type="ECO:0000259" key="4">
    <source>
        <dbReference type="PROSITE" id="PS01124"/>
    </source>
</evidence>
<keyword evidence="2" id="KW-0238">DNA-binding</keyword>
<comment type="caution">
    <text evidence="5">The sequence shown here is derived from an EMBL/GenBank/DDBJ whole genome shotgun (WGS) entry which is preliminary data.</text>
</comment>
<dbReference type="Pfam" id="PF12833">
    <property type="entry name" value="HTH_18"/>
    <property type="match status" value="1"/>
</dbReference>
<dbReference type="InterPro" id="IPR018062">
    <property type="entry name" value="HTH_AraC-typ_CS"/>
</dbReference>
<feature type="domain" description="HTH araC/xylS-type" evidence="4">
    <location>
        <begin position="200"/>
        <end position="299"/>
    </location>
</feature>
<dbReference type="GO" id="GO:0043565">
    <property type="term" value="F:sequence-specific DNA binding"/>
    <property type="evidence" value="ECO:0007669"/>
    <property type="project" value="InterPro"/>
</dbReference>
<evidence type="ECO:0000256" key="2">
    <source>
        <dbReference type="ARBA" id="ARBA00023125"/>
    </source>
</evidence>
<organism evidence="5 6">
    <name type="scientific">Myroides odoratimimus CIP 101113</name>
    <dbReference type="NCBI Taxonomy" id="883154"/>
    <lineage>
        <taxon>Bacteria</taxon>
        <taxon>Pseudomonadati</taxon>
        <taxon>Bacteroidota</taxon>
        <taxon>Flavobacteriia</taxon>
        <taxon>Flavobacteriales</taxon>
        <taxon>Flavobacteriaceae</taxon>
        <taxon>Myroides</taxon>
    </lineage>
</organism>
<dbReference type="GO" id="GO:0003700">
    <property type="term" value="F:DNA-binding transcription factor activity"/>
    <property type="evidence" value="ECO:0007669"/>
    <property type="project" value="InterPro"/>
</dbReference>
<evidence type="ECO:0000313" key="6">
    <source>
        <dbReference type="Proteomes" id="UP000004834"/>
    </source>
</evidence>
<evidence type="ECO:0000256" key="1">
    <source>
        <dbReference type="ARBA" id="ARBA00023015"/>
    </source>
</evidence>
<dbReference type="Proteomes" id="UP000004834">
    <property type="component" value="Unassembled WGS sequence"/>
</dbReference>
<dbReference type="InterPro" id="IPR018060">
    <property type="entry name" value="HTH_AraC"/>
</dbReference>
<dbReference type="EMBL" id="AGEE01000017">
    <property type="protein sequence ID" value="EHO12723.1"/>
    <property type="molecule type" value="Genomic_DNA"/>
</dbReference>
<keyword evidence="3" id="KW-0804">Transcription</keyword>
<dbReference type="PANTHER" id="PTHR43280:SF2">
    <property type="entry name" value="HTH-TYPE TRANSCRIPTIONAL REGULATOR EXSA"/>
    <property type="match status" value="1"/>
</dbReference>
<keyword evidence="1" id="KW-0805">Transcription regulation</keyword>
<proteinExistence type="predicted"/>